<dbReference type="AlphaFoldDB" id="A0A813HJR6"/>
<proteinExistence type="predicted"/>
<name>A0A813HJR6_POLGL</name>
<keyword evidence="2" id="KW-1185">Reference proteome</keyword>
<dbReference type="Proteomes" id="UP000654075">
    <property type="component" value="Unassembled WGS sequence"/>
</dbReference>
<organism evidence="1 2">
    <name type="scientific">Polarella glacialis</name>
    <name type="common">Dinoflagellate</name>
    <dbReference type="NCBI Taxonomy" id="89957"/>
    <lineage>
        <taxon>Eukaryota</taxon>
        <taxon>Sar</taxon>
        <taxon>Alveolata</taxon>
        <taxon>Dinophyceae</taxon>
        <taxon>Suessiales</taxon>
        <taxon>Suessiaceae</taxon>
        <taxon>Polarella</taxon>
    </lineage>
</organism>
<comment type="caution">
    <text evidence="1">The sequence shown here is derived from an EMBL/GenBank/DDBJ whole genome shotgun (WGS) entry which is preliminary data.</text>
</comment>
<evidence type="ECO:0000313" key="1">
    <source>
        <dbReference type="EMBL" id="CAE8638227.1"/>
    </source>
</evidence>
<accession>A0A813HJR6</accession>
<evidence type="ECO:0000313" key="2">
    <source>
        <dbReference type="Proteomes" id="UP000654075"/>
    </source>
</evidence>
<dbReference type="EMBL" id="CAJNNV010031889">
    <property type="protein sequence ID" value="CAE8638227.1"/>
    <property type="molecule type" value="Genomic_DNA"/>
</dbReference>
<protein>
    <submittedName>
        <fullName evidence="1">Uncharacterized protein</fullName>
    </submittedName>
</protein>
<reference evidence="1" key="1">
    <citation type="submission" date="2021-02" db="EMBL/GenBank/DDBJ databases">
        <authorList>
            <person name="Dougan E. K."/>
            <person name="Rhodes N."/>
            <person name="Thang M."/>
            <person name="Chan C."/>
        </authorList>
    </citation>
    <scope>NUCLEOTIDE SEQUENCE</scope>
</reference>
<sequence>MRELLESLSAANASLRAGVEEVSPQLDAASKAVLEGSRDVQDLLRKQLEAQRDLDQAEESRRRCARDLANSLSKGPKFVRPSEWLPSPAAAQARVAACFMLKPSLLRELPGVLSTYLKYHLLCPTGPGLAHVFLFLDSSEPSELPAAACLLRWLEGPEGAELKSLVTLLDGRGPAGALSAAVKERGRPAERDAEVRAAAARGELIALQMLNAERALELCAAGPVSIDWLLCNLDMDEALVTSSGSLGTILAAAPAEVCQLVFLNHEVVSEDPEPQDYFCSCTLVKRNPAVVCSGSEDERRCLQFWERRQAAVSPATSQCAQEGLQARRPGKDGFFCAYANGKSAVRVAAARSDGAFPLGSHRWELPGPVSAVEGQGVIDPAEACILHYANCGGEADFVRKYGGRAQESWNSLPFHHLCQRAHLTGGAALRELYKIAVILEDQAEVEQQLSAGVCARITHVRDACLTLKMRLDCMD</sequence>
<gene>
    <name evidence="1" type="ORF">PGLA1383_LOCUS53448</name>
</gene>